<gene>
    <name evidence="2" type="ORF">BO97DRAFT_442535</name>
</gene>
<dbReference type="AlphaFoldDB" id="A0A395I1C7"/>
<feature type="region of interest" description="Disordered" evidence="1">
    <location>
        <begin position="63"/>
        <end position="127"/>
    </location>
</feature>
<dbReference type="VEuPathDB" id="FungiDB:BO97DRAFT_442535"/>
<dbReference type="EMBL" id="KZ824279">
    <property type="protein sequence ID" value="RAL13535.1"/>
    <property type="molecule type" value="Genomic_DNA"/>
</dbReference>
<dbReference type="GeneID" id="37202559"/>
<organism evidence="2 3">
    <name type="scientific">Aspergillus homomorphus (strain CBS 101889)</name>
    <dbReference type="NCBI Taxonomy" id="1450537"/>
    <lineage>
        <taxon>Eukaryota</taxon>
        <taxon>Fungi</taxon>
        <taxon>Dikarya</taxon>
        <taxon>Ascomycota</taxon>
        <taxon>Pezizomycotina</taxon>
        <taxon>Eurotiomycetes</taxon>
        <taxon>Eurotiomycetidae</taxon>
        <taxon>Eurotiales</taxon>
        <taxon>Aspergillaceae</taxon>
        <taxon>Aspergillus</taxon>
        <taxon>Aspergillus subgen. Circumdati</taxon>
    </lineage>
</organism>
<protein>
    <submittedName>
        <fullName evidence="2">Uncharacterized protein</fullName>
    </submittedName>
</protein>
<feature type="compositionally biased region" description="Low complexity" evidence="1">
    <location>
        <begin position="107"/>
        <end position="118"/>
    </location>
</feature>
<accession>A0A395I1C7</accession>
<dbReference type="RefSeq" id="XP_025552689.1">
    <property type="nucleotide sequence ID" value="XM_025698270.1"/>
</dbReference>
<name>A0A395I1C7_ASPHC</name>
<feature type="compositionally biased region" description="Basic and acidic residues" evidence="1">
    <location>
        <begin position="93"/>
        <end position="104"/>
    </location>
</feature>
<dbReference type="Proteomes" id="UP000248961">
    <property type="component" value="Unassembled WGS sequence"/>
</dbReference>
<keyword evidence="3" id="KW-1185">Reference proteome</keyword>
<proteinExistence type="predicted"/>
<evidence type="ECO:0000313" key="3">
    <source>
        <dbReference type="Proteomes" id="UP000248961"/>
    </source>
</evidence>
<evidence type="ECO:0000313" key="2">
    <source>
        <dbReference type="EMBL" id="RAL13535.1"/>
    </source>
</evidence>
<reference evidence="2 3" key="1">
    <citation type="submission" date="2018-02" db="EMBL/GenBank/DDBJ databases">
        <title>The genomes of Aspergillus section Nigri reveals drivers in fungal speciation.</title>
        <authorList>
            <consortium name="DOE Joint Genome Institute"/>
            <person name="Vesth T.C."/>
            <person name="Nybo J."/>
            <person name="Theobald S."/>
            <person name="Brandl J."/>
            <person name="Frisvad J.C."/>
            <person name="Nielsen K.F."/>
            <person name="Lyhne E.K."/>
            <person name="Kogle M.E."/>
            <person name="Kuo A."/>
            <person name="Riley R."/>
            <person name="Clum A."/>
            <person name="Nolan M."/>
            <person name="Lipzen A."/>
            <person name="Salamov A."/>
            <person name="Henrissat B."/>
            <person name="Wiebenga A."/>
            <person name="De vries R.P."/>
            <person name="Grigoriev I.V."/>
            <person name="Mortensen U.H."/>
            <person name="Andersen M.R."/>
            <person name="Baker S.E."/>
        </authorList>
    </citation>
    <scope>NUCLEOTIDE SEQUENCE [LARGE SCALE GENOMIC DNA]</scope>
    <source>
        <strain evidence="2 3">CBS 101889</strain>
    </source>
</reference>
<evidence type="ECO:0000256" key="1">
    <source>
        <dbReference type="SAM" id="MobiDB-lite"/>
    </source>
</evidence>
<feature type="region of interest" description="Disordered" evidence="1">
    <location>
        <begin position="145"/>
        <end position="164"/>
    </location>
</feature>
<sequence>MSENQENTPPHACLTGAFWVGCRFIERTYNISWEVTSILSEKPWFEVDGTLGVSIVARVVPTPEPHPMWQPTLTSEAEPQPTLEAHPAQTAEQPEREPESKPETETEPAPAAVAVADPNLSTTEPVGSLIEDTVLKITIGILPPGVGDEEHNDDISPGTRPSTDPEVLRRVWKELRLQQLTTAKLHLAHIPVPLYRSLEAVDLQQLTFDPTGAPGHSWRFQFEPEVRGWATFIWMQERPDHALPRLDDLRPHSRRMLETEFLGALHEWWAAGYVHRHPDPEHLLWHHPENKFCFVGLRYAGPFAPGELKDPMHYTPEERDEAGYCALVVLLGRLLRSWE</sequence>